<comment type="caution">
    <text evidence="1">The sequence shown here is derived from an EMBL/GenBank/DDBJ whole genome shotgun (WGS) entry which is preliminary data.</text>
</comment>
<protein>
    <submittedName>
        <fullName evidence="1">Uncharacterized protein</fullName>
    </submittedName>
</protein>
<organism evidence="1 2">
    <name type="scientific">Bradyrhizobium ivorense</name>
    <dbReference type="NCBI Taxonomy" id="2511166"/>
    <lineage>
        <taxon>Bacteria</taxon>
        <taxon>Pseudomonadati</taxon>
        <taxon>Pseudomonadota</taxon>
        <taxon>Alphaproteobacteria</taxon>
        <taxon>Hyphomicrobiales</taxon>
        <taxon>Nitrobacteraceae</taxon>
        <taxon>Bradyrhizobium</taxon>
    </lineage>
</organism>
<gene>
    <name evidence="1" type="ORF">CI1B_28330</name>
</gene>
<name>A0A508T6B9_9BRAD</name>
<dbReference type="RefSeq" id="WP_430650018.1">
    <property type="nucleotide sequence ID" value="NZ_CAADFC020000009.1"/>
</dbReference>
<accession>A0A508T6B9</accession>
<sequence length="132" mass="14885">MFVTAMLAGVNWRAGSGNDAASRWIRDRVPDGISITLSLCGFCFMDATYSLIAACRPESLGKFQMIHKGIEYSVTQVMAGVWKWRFQIGNRVFTGKTEAKLDLLAIRRVQLRIDRELKQLGREQARSNGDKD</sequence>
<keyword evidence="2" id="KW-1185">Reference proteome</keyword>
<evidence type="ECO:0000313" key="1">
    <source>
        <dbReference type="EMBL" id="VIO69626.1"/>
    </source>
</evidence>
<dbReference type="EMBL" id="CAADFC020000009">
    <property type="protein sequence ID" value="VIO69626.1"/>
    <property type="molecule type" value="Genomic_DNA"/>
</dbReference>
<dbReference type="AlphaFoldDB" id="A0A508T6B9"/>
<proteinExistence type="predicted"/>
<evidence type="ECO:0000313" key="2">
    <source>
        <dbReference type="Proteomes" id="UP000328092"/>
    </source>
</evidence>
<dbReference type="Proteomes" id="UP000328092">
    <property type="component" value="Unassembled WGS sequence"/>
</dbReference>
<reference evidence="1" key="1">
    <citation type="submission" date="2019-02" db="EMBL/GenBank/DDBJ databases">
        <authorList>
            <person name="Pothier F.J."/>
        </authorList>
    </citation>
    <scope>NUCLEOTIDE SEQUENCE</scope>
    <source>
        <strain evidence="1">CI-1B</strain>
    </source>
</reference>